<proteinExistence type="predicted"/>
<accession>A0A0H3CGY7</accession>
<evidence type="ECO:0000313" key="1">
    <source>
        <dbReference type="EMBL" id="ADF61144.1"/>
    </source>
</evidence>
<gene>
    <name evidence="1" type="ordered locus">ECL_01585</name>
</gene>
<name>A0A0H3CGY7_ENTCC</name>
<sequence>MRFSIIGKPQLLNFELFQITFKKPHKINPVSGWLHFFIR</sequence>
<reference evidence="1 2" key="1">
    <citation type="journal article" date="2010" name="J. Bacteriol.">
        <title>Complete genome sequence of Enterobacter cloacae subsp. cloacae type strain ATCC 13047.</title>
        <authorList>
            <person name="Ren Y."/>
            <person name="Ren Y."/>
            <person name="Zhou Z."/>
            <person name="Guo X."/>
            <person name="Li Y."/>
            <person name="Feng L."/>
            <person name="Wang L."/>
        </authorList>
    </citation>
    <scope>NUCLEOTIDE SEQUENCE [LARGE SCALE GENOMIC DNA]</scope>
    <source>
        <strain evidence="2">ATCC 13047 / DSM 30054 / NBRC 13535 / NCTC 10005 / WDCM 00083 / NCDC 279-56</strain>
    </source>
</reference>
<dbReference type="HOGENOM" id="CLU_3309028_0_0_6"/>
<dbReference type="Proteomes" id="UP000002363">
    <property type="component" value="Chromosome"/>
</dbReference>
<dbReference type="EMBL" id="CP001918">
    <property type="protein sequence ID" value="ADF61144.1"/>
    <property type="molecule type" value="Genomic_DNA"/>
</dbReference>
<evidence type="ECO:0000313" key="2">
    <source>
        <dbReference type="Proteomes" id="UP000002363"/>
    </source>
</evidence>
<keyword evidence="2" id="KW-1185">Reference proteome</keyword>
<dbReference type="KEGG" id="enc:ECL_01585"/>
<dbReference type="EnsemblBacteria" id="ADF61144">
    <property type="protein sequence ID" value="ADF61144"/>
    <property type="gene ID" value="ECL_01585"/>
</dbReference>
<protein>
    <submittedName>
        <fullName evidence="1">Uncharacterized protein</fullName>
    </submittedName>
</protein>
<organism evidence="1 2">
    <name type="scientific">Enterobacter cloacae subsp. cloacae (strain ATCC 13047 / DSM 30054 / NBRC 13535 / NCTC 10005 / WDCM 00083 / NCDC 279-56)</name>
    <dbReference type="NCBI Taxonomy" id="716541"/>
    <lineage>
        <taxon>Bacteria</taxon>
        <taxon>Pseudomonadati</taxon>
        <taxon>Pseudomonadota</taxon>
        <taxon>Gammaproteobacteria</taxon>
        <taxon>Enterobacterales</taxon>
        <taxon>Enterobacteriaceae</taxon>
        <taxon>Enterobacter</taxon>
        <taxon>Enterobacter cloacae complex</taxon>
    </lineage>
</organism>
<dbReference type="AlphaFoldDB" id="A0A0H3CGY7"/>